<dbReference type="Proteomes" id="UP000190797">
    <property type="component" value="Chromosome"/>
</dbReference>
<keyword evidence="3" id="KW-1185">Reference proteome</keyword>
<evidence type="ECO:0000256" key="1">
    <source>
        <dbReference type="SAM" id="MobiDB-lite"/>
    </source>
</evidence>
<dbReference type="KEGG" id="noa:BKM31_24555"/>
<evidence type="ECO:0000313" key="3">
    <source>
        <dbReference type="Proteomes" id="UP000190797"/>
    </source>
</evidence>
<accession>A0A1V0A231</accession>
<organism evidence="2 3">
    <name type="scientific">[Actinomadura] parvosata subsp. kistnae</name>
    <dbReference type="NCBI Taxonomy" id="1909395"/>
    <lineage>
        <taxon>Bacteria</taxon>
        <taxon>Bacillati</taxon>
        <taxon>Actinomycetota</taxon>
        <taxon>Actinomycetes</taxon>
        <taxon>Streptosporangiales</taxon>
        <taxon>Streptosporangiaceae</taxon>
        <taxon>Nonomuraea</taxon>
    </lineage>
</organism>
<dbReference type="EMBL" id="CP017717">
    <property type="protein sequence ID" value="AQZ64212.1"/>
    <property type="molecule type" value="Genomic_DNA"/>
</dbReference>
<protein>
    <submittedName>
        <fullName evidence="2">Uncharacterized protein</fullName>
    </submittedName>
</protein>
<reference evidence="3" key="1">
    <citation type="journal article" date="2017" name="Med. Chem. Commun.">
        <title>Nonomuraea sp. ATCC 55076 harbours the largest actinomycete chromosome to date and the kistamicin biosynthetic gene cluster.</title>
        <authorList>
            <person name="Nazari B."/>
            <person name="Forneris C.C."/>
            <person name="Gibson M.I."/>
            <person name="Moon K."/>
            <person name="Schramma K.R."/>
            <person name="Seyedsayamdost M.R."/>
        </authorList>
    </citation>
    <scope>NUCLEOTIDE SEQUENCE [LARGE SCALE GENOMIC DNA]</scope>
    <source>
        <strain evidence="3">ATCC 55076</strain>
    </source>
</reference>
<evidence type="ECO:0000313" key="2">
    <source>
        <dbReference type="EMBL" id="AQZ64212.1"/>
    </source>
</evidence>
<dbReference type="STRING" id="1909395.BKM31_24555"/>
<proteinExistence type="predicted"/>
<name>A0A1V0A231_9ACTN</name>
<dbReference type="AlphaFoldDB" id="A0A1V0A231"/>
<dbReference type="SUPFAM" id="SSF82171">
    <property type="entry name" value="DPP6 N-terminal domain-like"/>
    <property type="match status" value="1"/>
</dbReference>
<sequence length="347" mass="37697">MALLAAIAVVVVTVVNRPADPLAQPTRLTSIPATPSPSPSSSPIPTAGLTSVRLPDTTATIYESPADPIKLTTYLLKDAKSGDWVYYTRDSLTGSFTPFKNMWESMLSPDGRYLAQRGKTYVDGYDSVEITDKVTAQRFEIRTSKEPLSAYVQAWSRDSTRVLVNVGKPSGDTWQSTGFAIVDVIKREATLASLREGSLKDIRYGFDHNDVGVVALALDAQQQTLRFFDADGRRVRSVPNVGGGIADMMFSPSGKRFVTDCPGLGNGNSCVYESATGAEVIRVVTPCYGMATWYDENHLVCWVNRGGGSGHQQVQVIDFDGAAVRTMADVPTGAPDLDMIYTFTRRN</sequence>
<gene>
    <name evidence="2" type="ORF">BKM31_24555</name>
</gene>
<feature type="region of interest" description="Disordered" evidence="1">
    <location>
        <begin position="23"/>
        <end position="49"/>
    </location>
</feature>